<gene>
    <name evidence="4" type="primary">LOC103610416</name>
</gene>
<feature type="transmembrane region" description="Helical" evidence="2">
    <location>
        <begin position="147"/>
        <end position="168"/>
    </location>
</feature>
<accession>A0ABM0SIX4</accession>
<keyword evidence="2" id="KW-1133">Transmembrane helix</keyword>
<evidence type="ECO:0000313" key="4">
    <source>
        <dbReference type="RefSeq" id="XP_008592815.1"/>
    </source>
</evidence>
<keyword evidence="3" id="KW-1185">Reference proteome</keyword>
<dbReference type="RefSeq" id="XP_008592815.1">
    <property type="nucleotide sequence ID" value="XM_008594593.1"/>
</dbReference>
<organism evidence="3 4">
    <name type="scientific">Galeopterus variegatus</name>
    <name type="common">Malayan flying lemur</name>
    <name type="synonym">Cynocephalus variegatus</name>
    <dbReference type="NCBI Taxonomy" id="482537"/>
    <lineage>
        <taxon>Eukaryota</taxon>
        <taxon>Metazoa</taxon>
        <taxon>Chordata</taxon>
        <taxon>Craniata</taxon>
        <taxon>Vertebrata</taxon>
        <taxon>Euteleostomi</taxon>
        <taxon>Mammalia</taxon>
        <taxon>Eutheria</taxon>
        <taxon>Euarchontoglires</taxon>
        <taxon>Dermoptera</taxon>
        <taxon>Cynocephalidae</taxon>
        <taxon>Galeopterus</taxon>
    </lineage>
</organism>
<reference evidence="4" key="1">
    <citation type="submission" date="2025-08" db="UniProtKB">
        <authorList>
            <consortium name="RefSeq"/>
        </authorList>
    </citation>
    <scope>IDENTIFICATION</scope>
</reference>
<name>A0ABM0SIX4_GALVR</name>
<sequence length="180" mass="20121">MYNLPKKEDTSIDQSKGCNDEYYEASCLTTRTSGEADSVGTSKGFHQLVTLLSVADSFHHPIQDDSLLSSSEEDSKDMEHPVYGLGSSYQSVAHYRRISSISKSSQDLSDYSTSSSSSTLTSSSCSCPSCLTGYTIQPGKQAFRVPFWGQLLLFLLLVALLLFVYYYWELQEGKPFWREL</sequence>
<dbReference type="InterPro" id="IPR035004">
    <property type="entry name" value="Emerin"/>
</dbReference>
<keyword evidence="2" id="KW-0472">Membrane</keyword>
<keyword evidence="2" id="KW-0812">Transmembrane</keyword>
<evidence type="ECO:0000256" key="1">
    <source>
        <dbReference type="SAM" id="MobiDB-lite"/>
    </source>
</evidence>
<dbReference type="PANTHER" id="PTHR15171">
    <property type="entry name" value="EMERIN"/>
    <property type="match status" value="1"/>
</dbReference>
<proteinExistence type="predicted"/>
<protein>
    <submittedName>
        <fullName evidence="4">Emerin-like</fullName>
    </submittedName>
</protein>
<evidence type="ECO:0000313" key="3">
    <source>
        <dbReference type="Proteomes" id="UP000694923"/>
    </source>
</evidence>
<evidence type="ECO:0000256" key="2">
    <source>
        <dbReference type="SAM" id="Phobius"/>
    </source>
</evidence>
<dbReference type="PANTHER" id="PTHR15171:SF2">
    <property type="entry name" value="EMERIN"/>
    <property type="match status" value="1"/>
</dbReference>
<feature type="region of interest" description="Disordered" evidence="1">
    <location>
        <begin position="106"/>
        <end position="126"/>
    </location>
</feature>
<dbReference type="GeneID" id="103610416"/>
<dbReference type="Proteomes" id="UP000694923">
    <property type="component" value="Unplaced"/>
</dbReference>